<dbReference type="InterPro" id="IPR008271">
    <property type="entry name" value="Ser/Thr_kinase_AS"/>
</dbReference>
<dbReference type="GO" id="GO:0005524">
    <property type="term" value="F:ATP binding"/>
    <property type="evidence" value="ECO:0007669"/>
    <property type="project" value="UniProtKB-KW"/>
</dbReference>
<dbReference type="InterPro" id="IPR024171">
    <property type="entry name" value="SRK-like_kinase"/>
</dbReference>
<dbReference type="Gene3D" id="3.30.200.20">
    <property type="entry name" value="Phosphorylase Kinase, domain 1"/>
    <property type="match status" value="1"/>
</dbReference>
<comment type="catalytic activity">
    <reaction evidence="9 11">
        <text>L-threonyl-[protein] + ATP = O-phospho-L-threonyl-[protein] + ADP + H(+)</text>
        <dbReference type="Rhea" id="RHEA:46608"/>
        <dbReference type="Rhea" id="RHEA-COMP:11060"/>
        <dbReference type="Rhea" id="RHEA-COMP:11605"/>
        <dbReference type="ChEBI" id="CHEBI:15378"/>
        <dbReference type="ChEBI" id="CHEBI:30013"/>
        <dbReference type="ChEBI" id="CHEBI:30616"/>
        <dbReference type="ChEBI" id="CHEBI:61977"/>
        <dbReference type="ChEBI" id="CHEBI:456216"/>
        <dbReference type="EC" id="2.7.11.1"/>
    </reaction>
</comment>
<evidence type="ECO:0000256" key="14">
    <source>
        <dbReference type="SAM" id="SignalP"/>
    </source>
</evidence>
<dbReference type="PROSITE" id="PS00108">
    <property type="entry name" value="PROTEIN_KINASE_ST"/>
    <property type="match status" value="1"/>
</dbReference>
<dbReference type="InterPro" id="IPR036426">
    <property type="entry name" value="Bulb-type_lectin_dom_sf"/>
</dbReference>
<keyword evidence="3 14" id="KW-0732">Signal</keyword>
<evidence type="ECO:0000256" key="12">
    <source>
        <dbReference type="SAM" id="MobiDB-lite"/>
    </source>
</evidence>
<dbReference type="InterPro" id="IPR003609">
    <property type="entry name" value="Pan_app"/>
</dbReference>
<feature type="signal peptide" evidence="14">
    <location>
        <begin position="1"/>
        <end position="30"/>
    </location>
</feature>
<dbReference type="PANTHER" id="PTHR32444:SF183">
    <property type="entry name" value="APPLE DOMAIN-CONTAINING PROTEIN"/>
    <property type="match status" value="1"/>
</dbReference>
<feature type="domain" description="Apple" evidence="17">
    <location>
        <begin position="347"/>
        <end position="426"/>
    </location>
</feature>
<evidence type="ECO:0000256" key="5">
    <source>
        <dbReference type="ARBA" id="ARBA00022777"/>
    </source>
</evidence>
<keyword evidence="5 11" id="KW-0418">Kinase</keyword>
<keyword evidence="2 11" id="KW-0808">Transferase</keyword>
<dbReference type="PROSITE" id="PS50927">
    <property type="entry name" value="BULB_LECTIN"/>
    <property type="match status" value="1"/>
</dbReference>
<dbReference type="Pfam" id="PF00954">
    <property type="entry name" value="S_locus_glycop"/>
    <property type="match status" value="1"/>
</dbReference>
<name>A0AAW2K0B2_9LAMI</name>
<evidence type="ECO:0000256" key="2">
    <source>
        <dbReference type="ARBA" id="ARBA00022679"/>
    </source>
</evidence>
<dbReference type="CDD" id="cd01098">
    <property type="entry name" value="PAN_AP_plant"/>
    <property type="match status" value="1"/>
</dbReference>
<dbReference type="PROSITE" id="PS50011">
    <property type="entry name" value="PROTEIN_KINASE_DOM"/>
    <property type="match status" value="1"/>
</dbReference>
<dbReference type="InterPro" id="IPR001480">
    <property type="entry name" value="Bulb-type_lectin_dom"/>
</dbReference>
<gene>
    <name evidence="18" type="ORF">Sangu_3141300</name>
</gene>
<keyword evidence="8" id="KW-0325">Glycoprotein</keyword>
<evidence type="ECO:0000313" key="18">
    <source>
        <dbReference type="EMBL" id="KAL0300057.1"/>
    </source>
</evidence>
<reference evidence="18" key="1">
    <citation type="submission" date="2020-06" db="EMBL/GenBank/DDBJ databases">
        <authorList>
            <person name="Li T."/>
            <person name="Hu X."/>
            <person name="Zhang T."/>
            <person name="Song X."/>
            <person name="Zhang H."/>
            <person name="Dai N."/>
            <person name="Sheng W."/>
            <person name="Hou X."/>
            <person name="Wei L."/>
        </authorList>
    </citation>
    <scope>NUCLEOTIDE SEQUENCE</scope>
    <source>
        <strain evidence="18">G01</strain>
        <tissue evidence="18">Leaf</tissue>
    </source>
</reference>
<keyword evidence="13" id="KW-1133">Transmembrane helix</keyword>
<dbReference type="GO" id="GO:0004674">
    <property type="term" value="F:protein serine/threonine kinase activity"/>
    <property type="evidence" value="ECO:0007669"/>
    <property type="project" value="UniProtKB-KW"/>
</dbReference>
<comment type="similarity">
    <text evidence="11">Belongs to the protein kinase superfamily. Ser/Thr protein kinase family.</text>
</comment>
<evidence type="ECO:0000256" key="13">
    <source>
        <dbReference type="SAM" id="Phobius"/>
    </source>
</evidence>
<evidence type="ECO:0000256" key="10">
    <source>
        <dbReference type="ARBA" id="ARBA00048679"/>
    </source>
</evidence>
<dbReference type="Pfam" id="PF07714">
    <property type="entry name" value="PK_Tyr_Ser-Thr"/>
    <property type="match status" value="1"/>
</dbReference>
<evidence type="ECO:0000256" key="1">
    <source>
        <dbReference type="ARBA" id="ARBA00022527"/>
    </source>
</evidence>
<comment type="caution">
    <text evidence="18">The sequence shown here is derived from an EMBL/GenBank/DDBJ whole genome shotgun (WGS) entry which is preliminary data.</text>
</comment>
<dbReference type="EMBL" id="JACGWK010000401">
    <property type="protein sequence ID" value="KAL0300057.1"/>
    <property type="molecule type" value="Genomic_DNA"/>
</dbReference>
<feature type="transmembrane region" description="Helical" evidence="13">
    <location>
        <begin position="438"/>
        <end position="461"/>
    </location>
</feature>
<dbReference type="SUPFAM" id="SSF56112">
    <property type="entry name" value="Protein kinase-like (PK-like)"/>
    <property type="match status" value="1"/>
</dbReference>
<dbReference type="Pfam" id="PF01453">
    <property type="entry name" value="B_lectin"/>
    <property type="match status" value="1"/>
</dbReference>
<comment type="catalytic activity">
    <reaction evidence="10 11">
        <text>L-seryl-[protein] + ATP = O-phospho-L-seryl-[protein] + ADP + H(+)</text>
        <dbReference type="Rhea" id="RHEA:17989"/>
        <dbReference type="Rhea" id="RHEA-COMP:9863"/>
        <dbReference type="Rhea" id="RHEA-COMP:11604"/>
        <dbReference type="ChEBI" id="CHEBI:15378"/>
        <dbReference type="ChEBI" id="CHEBI:29999"/>
        <dbReference type="ChEBI" id="CHEBI:30616"/>
        <dbReference type="ChEBI" id="CHEBI:83421"/>
        <dbReference type="ChEBI" id="CHEBI:456216"/>
        <dbReference type="EC" id="2.7.11.1"/>
    </reaction>
</comment>
<feature type="domain" description="Protein kinase" evidence="15">
    <location>
        <begin position="500"/>
        <end position="777"/>
    </location>
</feature>
<evidence type="ECO:0000256" key="7">
    <source>
        <dbReference type="ARBA" id="ARBA00023157"/>
    </source>
</evidence>
<dbReference type="SUPFAM" id="SSF51110">
    <property type="entry name" value="alpha-D-mannose-specific plant lectins"/>
    <property type="match status" value="1"/>
</dbReference>
<dbReference type="GO" id="GO:0048544">
    <property type="term" value="P:recognition of pollen"/>
    <property type="evidence" value="ECO:0007669"/>
    <property type="project" value="InterPro"/>
</dbReference>
<keyword evidence="13" id="KW-0812">Transmembrane</keyword>
<protein>
    <recommendedName>
        <fullName evidence="11">Receptor-like serine/threonine-protein kinase</fullName>
        <ecNumber evidence="11">2.7.11.1</ecNumber>
    </recommendedName>
</protein>
<dbReference type="Gene3D" id="2.90.10.10">
    <property type="entry name" value="Bulb-type lectin domain"/>
    <property type="match status" value="1"/>
</dbReference>
<keyword evidence="7" id="KW-1015">Disulfide bond</keyword>
<dbReference type="AlphaFoldDB" id="A0AAW2K0B2"/>
<keyword evidence="6 11" id="KW-0067">ATP-binding</keyword>
<dbReference type="PANTHER" id="PTHR32444">
    <property type="entry name" value="BULB-TYPE LECTIN DOMAIN-CONTAINING PROTEIN"/>
    <property type="match status" value="1"/>
</dbReference>
<dbReference type="InterPro" id="IPR001245">
    <property type="entry name" value="Ser-Thr/Tyr_kinase_cat_dom"/>
</dbReference>
<feature type="region of interest" description="Disordered" evidence="12">
    <location>
        <begin position="796"/>
        <end position="826"/>
    </location>
</feature>
<reference evidence="18" key="2">
    <citation type="journal article" date="2024" name="Plant">
        <title>Genomic evolution and insights into agronomic trait innovations of Sesamum species.</title>
        <authorList>
            <person name="Miao H."/>
            <person name="Wang L."/>
            <person name="Qu L."/>
            <person name="Liu H."/>
            <person name="Sun Y."/>
            <person name="Le M."/>
            <person name="Wang Q."/>
            <person name="Wei S."/>
            <person name="Zheng Y."/>
            <person name="Lin W."/>
            <person name="Duan Y."/>
            <person name="Cao H."/>
            <person name="Xiong S."/>
            <person name="Wang X."/>
            <person name="Wei L."/>
            <person name="Li C."/>
            <person name="Ma Q."/>
            <person name="Ju M."/>
            <person name="Zhao R."/>
            <person name="Li G."/>
            <person name="Mu C."/>
            <person name="Tian Q."/>
            <person name="Mei H."/>
            <person name="Zhang T."/>
            <person name="Gao T."/>
            <person name="Zhang H."/>
        </authorList>
    </citation>
    <scope>NUCLEOTIDE SEQUENCE</scope>
    <source>
        <strain evidence="18">G01</strain>
    </source>
</reference>
<keyword evidence="4 11" id="KW-0547">Nucleotide-binding</keyword>
<keyword evidence="13" id="KW-0472">Membrane</keyword>
<proteinExistence type="inferred from homology"/>
<accession>A0AAW2K0B2</accession>
<dbReference type="Pfam" id="PF08276">
    <property type="entry name" value="PAN_2"/>
    <property type="match status" value="1"/>
</dbReference>
<organism evidence="18">
    <name type="scientific">Sesamum angustifolium</name>
    <dbReference type="NCBI Taxonomy" id="2727405"/>
    <lineage>
        <taxon>Eukaryota</taxon>
        <taxon>Viridiplantae</taxon>
        <taxon>Streptophyta</taxon>
        <taxon>Embryophyta</taxon>
        <taxon>Tracheophyta</taxon>
        <taxon>Spermatophyta</taxon>
        <taxon>Magnoliopsida</taxon>
        <taxon>eudicotyledons</taxon>
        <taxon>Gunneridae</taxon>
        <taxon>Pentapetalae</taxon>
        <taxon>asterids</taxon>
        <taxon>lamiids</taxon>
        <taxon>Lamiales</taxon>
        <taxon>Pedaliaceae</taxon>
        <taxon>Sesamum</taxon>
    </lineage>
</organism>
<keyword evidence="1 11" id="KW-0723">Serine/threonine-protein kinase</keyword>
<evidence type="ECO:0000256" key="6">
    <source>
        <dbReference type="ARBA" id="ARBA00022840"/>
    </source>
</evidence>
<dbReference type="Gene3D" id="1.10.510.10">
    <property type="entry name" value="Transferase(Phosphotransferase) domain 1"/>
    <property type="match status" value="1"/>
</dbReference>
<sequence>METTFHMDSSWKCFFPLVIIFPLILQLISAASDTINSTQSIRDGETLVSSGGRFELGFFSPGNSSNRYLGLWFKNLTVTTIVWVANREVPLTNTTGILRVIEPGLLVLLNDTNGIVWSSNTSRAVQNPMAQLLDDGNIVVRDVDDESPENFLWQSFDHPTDTYLPGMKFGRNLVTGLETYYLSWRSSADPAPGEISFHLDPTGYPQILLKKGADIVYRIGPWNGLRFSGTPNAREDPTYRLSFVMNETEVTYREDTIDKSVVSRFTVNPNGVAQRLTWVDRTQGWVTYMNMPADICDTYKLCGAYGRCNIANSPSCGCLERFVPKDPQAWVGADWSNGCIRRANLSCQGDVFLRYSGVKLPDSRNSWYNTSMTLDECRTHCSRNCSCTAYTQLNISSGSGCLFWLGDLVDIRSLSPDGQDIYIRMASSESDSKGKNRVVLIASLASAVGVTLIGLSLFLCIRKRTNNQKQKKEVQYSHHNKDSELPLFDLSVITKATNNFSMNNKLGEGGFGPVYKGILEEGQEIAVKTLSKDSMQGLDEFKNEVIFIAKLQHRNLVRLLGCCIQEEETMLIYEYMANKSLDVMLFDQTRSKLLDWQTRFNIINGIARGLLYLHQDSRLRIIHRDLKASNILLDSDMNPKISDFGMARSFGGNETEAKTRRVVGTYGYMSPEYAVDGLFSVKSDVFSFGVLVLEIVSGKRNRGFSHSDHNLNLLGHAWTLYKEGRSLEMVDSSLGDSFYFHEVVRSIHVGLLCVQQNPEDRPTMSSVVLMLGNDGLFPQAKQPGFFTERDVLAAQSATSTHTGSGGKTCSSASSPTPPSRHRCRQSENSPAAFQLCPLAIGLAYAKSSPLFGMCLFSLTPIFSVQILTEGGQV</sequence>
<dbReference type="InterPro" id="IPR000719">
    <property type="entry name" value="Prot_kinase_dom"/>
</dbReference>
<dbReference type="CDD" id="cd14066">
    <property type="entry name" value="STKc_IRAK"/>
    <property type="match status" value="1"/>
</dbReference>
<evidence type="ECO:0000259" key="17">
    <source>
        <dbReference type="PROSITE" id="PS50948"/>
    </source>
</evidence>
<evidence type="ECO:0000256" key="4">
    <source>
        <dbReference type="ARBA" id="ARBA00022741"/>
    </source>
</evidence>
<dbReference type="FunFam" id="2.90.10.10:FF:000004">
    <property type="entry name" value="G-type lectin S-receptor-like serine/threonine-protein kinase"/>
    <property type="match status" value="1"/>
</dbReference>
<dbReference type="CDD" id="cd00028">
    <property type="entry name" value="B_lectin"/>
    <property type="match status" value="1"/>
</dbReference>
<dbReference type="SMART" id="SM00108">
    <property type="entry name" value="B_lectin"/>
    <property type="match status" value="1"/>
</dbReference>
<evidence type="ECO:0000256" key="9">
    <source>
        <dbReference type="ARBA" id="ARBA00047899"/>
    </source>
</evidence>
<dbReference type="InterPro" id="IPR011009">
    <property type="entry name" value="Kinase-like_dom_sf"/>
</dbReference>
<feature type="domain" description="Bulb-type lectin" evidence="16">
    <location>
        <begin position="32"/>
        <end position="153"/>
    </location>
</feature>
<evidence type="ECO:0000259" key="15">
    <source>
        <dbReference type="PROSITE" id="PS50011"/>
    </source>
</evidence>
<dbReference type="FunFam" id="3.30.200.20:FF:000195">
    <property type="entry name" value="G-type lectin S-receptor-like serine/threonine-protein kinase"/>
    <property type="match status" value="1"/>
</dbReference>
<dbReference type="SMART" id="SM00220">
    <property type="entry name" value="S_TKc"/>
    <property type="match status" value="1"/>
</dbReference>
<dbReference type="PROSITE" id="PS50948">
    <property type="entry name" value="PAN"/>
    <property type="match status" value="1"/>
</dbReference>
<dbReference type="FunFam" id="1.10.510.10:FF:000060">
    <property type="entry name" value="G-type lectin S-receptor-like serine/threonine-protein kinase"/>
    <property type="match status" value="1"/>
</dbReference>
<evidence type="ECO:0000256" key="3">
    <source>
        <dbReference type="ARBA" id="ARBA00022729"/>
    </source>
</evidence>
<dbReference type="EC" id="2.7.11.1" evidence="11"/>
<feature type="chain" id="PRO_5044025265" description="Receptor-like serine/threonine-protein kinase" evidence="14">
    <location>
        <begin position="31"/>
        <end position="873"/>
    </location>
</feature>
<evidence type="ECO:0000259" key="16">
    <source>
        <dbReference type="PROSITE" id="PS50927"/>
    </source>
</evidence>
<evidence type="ECO:0000256" key="11">
    <source>
        <dbReference type="PIRNR" id="PIRNR000641"/>
    </source>
</evidence>
<dbReference type="Gene3D" id="3.50.4.10">
    <property type="entry name" value="Hepatocyte Growth Factor"/>
    <property type="match status" value="1"/>
</dbReference>
<dbReference type="InterPro" id="IPR000858">
    <property type="entry name" value="S_locus_glycoprot_dom"/>
</dbReference>
<dbReference type="SMART" id="SM00473">
    <property type="entry name" value="PAN_AP"/>
    <property type="match status" value="1"/>
</dbReference>
<evidence type="ECO:0000256" key="8">
    <source>
        <dbReference type="ARBA" id="ARBA00023180"/>
    </source>
</evidence>
<dbReference type="PIRSF" id="PIRSF000641">
    <property type="entry name" value="SRK"/>
    <property type="match status" value="1"/>
</dbReference>